<evidence type="ECO:0000313" key="4">
    <source>
        <dbReference type="Proteomes" id="UP000011087"/>
    </source>
</evidence>
<reference evidence="3" key="3">
    <citation type="submission" date="2015-06" db="UniProtKB">
        <authorList>
            <consortium name="EnsemblProtists"/>
        </authorList>
    </citation>
    <scope>IDENTIFICATION</scope>
</reference>
<feature type="region of interest" description="Disordered" evidence="1">
    <location>
        <begin position="147"/>
        <end position="178"/>
    </location>
</feature>
<dbReference type="EMBL" id="JH992971">
    <property type="protein sequence ID" value="EKX53019.1"/>
    <property type="molecule type" value="Genomic_DNA"/>
</dbReference>
<dbReference type="RefSeq" id="XP_005839999.1">
    <property type="nucleotide sequence ID" value="XM_005839942.1"/>
</dbReference>
<proteinExistence type="predicted"/>
<dbReference type="EnsemblProtists" id="EKX53019">
    <property type="protein sequence ID" value="EKX53019"/>
    <property type="gene ID" value="GUITHDRAFT_101466"/>
</dbReference>
<accession>L1JXF2</accession>
<reference evidence="4" key="2">
    <citation type="submission" date="2012-11" db="EMBL/GenBank/DDBJ databases">
        <authorList>
            <person name="Kuo A."/>
            <person name="Curtis B.A."/>
            <person name="Tanifuji G."/>
            <person name="Burki F."/>
            <person name="Gruber A."/>
            <person name="Irimia M."/>
            <person name="Maruyama S."/>
            <person name="Arias M.C."/>
            <person name="Ball S.G."/>
            <person name="Gile G.H."/>
            <person name="Hirakawa Y."/>
            <person name="Hopkins J.F."/>
            <person name="Rensing S.A."/>
            <person name="Schmutz J."/>
            <person name="Symeonidi A."/>
            <person name="Elias M."/>
            <person name="Eveleigh R.J."/>
            <person name="Herman E.K."/>
            <person name="Klute M.J."/>
            <person name="Nakayama T."/>
            <person name="Obornik M."/>
            <person name="Reyes-Prieto A."/>
            <person name="Armbrust E.V."/>
            <person name="Aves S.J."/>
            <person name="Beiko R.G."/>
            <person name="Coutinho P."/>
            <person name="Dacks J.B."/>
            <person name="Durnford D.G."/>
            <person name="Fast N.M."/>
            <person name="Green B.R."/>
            <person name="Grisdale C."/>
            <person name="Hempe F."/>
            <person name="Henrissat B."/>
            <person name="Hoppner M.P."/>
            <person name="Ishida K.-I."/>
            <person name="Kim E."/>
            <person name="Koreny L."/>
            <person name="Kroth P.G."/>
            <person name="Liu Y."/>
            <person name="Malik S.-B."/>
            <person name="Maier U.G."/>
            <person name="McRose D."/>
            <person name="Mock T."/>
            <person name="Neilson J.A."/>
            <person name="Onodera N.T."/>
            <person name="Poole A.M."/>
            <person name="Pritham E.J."/>
            <person name="Richards T.A."/>
            <person name="Rocap G."/>
            <person name="Roy S.W."/>
            <person name="Sarai C."/>
            <person name="Schaack S."/>
            <person name="Shirato S."/>
            <person name="Slamovits C.H."/>
            <person name="Spencer D.F."/>
            <person name="Suzuki S."/>
            <person name="Worden A.Z."/>
            <person name="Zauner S."/>
            <person name="Barry K."/>
            <person name="Bell C."/>
            <person name="Bharti A.K."/>
            <person name="Crow J.A."/>
            <person name="Grimwood J."/>
            <person name="Kramer R."/>
            <person name="Lindquist E."/>
            <person name="Lucas S."/>
            <person name="Salamov A."/>
            <person name="McFadden G.I."/>
            <person name="Lane C.E."/>
            <person name="Keeling P.J."/>
            <person name="Gray M.W."/>
            <person name="Grigoriev I.V."/>
            <person name="Archibald J.M."/>
        </authorList>
    </citation>
    <scope>NUCLEOTIDE SEQUENCE</scope>
    <source>
        <strain evidence="4">CCMP2712</strain>
    </source>
</reference>
<feature type="region of interest" description="Disordered" evidence="1">
    <location>
        <begin position="214"/>
        <end position="256"/>
    </location>
</feature>
<gene>
    <name evidence="2" type="ORF">GUITHDRAFT_101466</name>
</gene>
<evidence type="ECO:0000256" key="1">
    <source>
        <dbReference type="SAM" id="MobiDB-lite"/>
    </source>
</evidence>
<evidence type="ECO:0000313" key="3">
    <source>
        <dbReference type="EnsemblProtists" id="EKX53019"/>
    </source>
</evidence>
<name>L1JXF2_GUITC</name>
<sequence length="415" mass="46656">MHLTEARDCLDDASAIVYVLKPNHEEPNPSRGWQEDDFIWNTFITRENKDRVVLLLFQDASWDGKFCSQIGSIFNLVEHYTAMDRFSAVIHVNVASGEGIRESFQRAVEAVQSGPRSVRQAIVKLGTWKIIQTMPLLSSKSSISELEVPTESQRKRTTESSRSLEPQKEVKPVVDQGSASRTGWQKVRKFVQQKKYDIVELKPVVVEQASLQKLPVRSTGSSESRPGSVKSTTSEQQDSVFARSPSPALSFSSDVSVEPPHALSESVLQDIREEANKVILAQAASQEDAADGKPVKVPKLEEPRLFQGQRTPKEIFPPAKLNHVKEELMPEVVSERDKYFSLSESETSDRSREANDRNFPIRTLSASTNFQRAGSGVSDAFRILLQIFPHRSADVFELENLERRMQAIVTRYTAL</sequence>
<organism evidence="2">
    <name type="scientific">Guillardia theta (strain CCMP2712)</name>
    <name type="common">Cryptophyte</name>
    <dbReference type="NCBI Taxonomy" id="905079"/>
    <lineage>
        <taxon>Eukaryota</taxon>
        <taxon>Cryptophyceae</taxon>
        <taxon>Pyrenomonadales</taxon>
        <taxon>Geminigeraceae</taxon>
        <taxon>Guillardia</taxon>
    </lineage>
</organism>
<dbReference type="GeneID" id="17309701"/>
<reference evidence="2 4" key="1">
    <citation type="journal article" date="2012" name="Nature">
        <title>Algal genomes reveal evolutionary mosaicism and the fate of nucleomorphs.</title>
        <authorList>
            <consortium name="DOE Joint Genome Institute"/>
            <person name="Curtis B.A."/>
            <person name="Tanifuji G."/>
            <person name="Burki F."/>
            <person name="Gruber A."/>
            <person name="Irimia M."/>
            <person name="Maruyama S."/>
            <person name="Arias M.C."/>
            <person name="Ball S.G."/>
            <person name="Gile G.H."/>
            <person name="Hirakawa Y."/>
            <person name="Hopkins J.F."/>
            <person name="Kuo A."/>
            <person name="Rensing S.A."/>
            <person name="Schmutz J."/>
            <person name="Symeonidi A."/>
            <person name="Elias M."/>
            <person name="Eveleigh R.J."/>
            <person name="Herman E.K."/>
            <person name="Klute M.J."/>
            <person name="Nakayama T."/>
            <person name="Obornik M."/>
            <person name="Reyes-Prieto A."/>
            <person name="Armbrust E.V."/>
            <person name="Aves S.J."/>
            <person name="Beiko R.G."/>
            <person name="Coutinho P."/>
            <person name="Dacks J.B."/>
            <person name="Durnford D.G."/>
            <person name="Fast N.M."/>
            <person name="Green B.R."/>
            <person name="Grisdale C.J."/>
            <person name="Hempel F."/>
            <person name="Henrissat B."/>
            <person name="Hoppner M.P."/>
            <person name="Ishida K."/>
            <person name="Kim E."/>
            <person name="Koreny L."/>
            <person name="Kroth P.G."/>
            <person name="Liu Y."/>
            <person name="Malik S.B."/>
            <person name="Maier U.G."/>
            <person name="McRose D."/>
            <person name="Mock T."/>
            <person name="Neilson J.A."/>
            <person name="Onodera N.T."/>
            <person name="Poole A.M."/>
            <person name="Pritham E.J."/>
            <person name="Richards T.A."/>
            <person name="Rocap G."/>
            <person name="Roy S.W."/>
            <person name="Sarai C."/>
            <person name="Schaack S."/>
            <person name="Shirato S."/>
            <person name="Slamovits C.H."/>
            <person name="Spencer D.F."/>
            <person name="Suzuki S."/>
            <person name="Worden A.Z."/>
            <person name="Zauner S."/>
            <person name="Barry K."/>
            <person name="Bell C."/>
            <person name="Bharti A.K."/>
            <person name="Crow J.A."/>
            <person name="Grimwood J."/>
            <person name="Kramer R."/>
            <person name="Lindquist E."/>
            <person name="Lucas S."/>
            <person name="Salamov A."/>
            <person name="McFadden G.I."/>
            <person name="Lane C.E."/>
            <person name="Keeling P.J."/>
            <person name="Gray M.W."/>
            <person name="Grigoriev I.V."/>
            <person name="Archibald J.M."/>
        </authorList>
    </citation>
    <scope>NUCLEOTIDE SEQUENCE</scope>
    <source>
        <strain evidence="2 4">CCMP2712</strain>
    </source>
</reference>
<keyword evidence="4" id="KW-1185">Reference proteome</keyword>
<dbReference type="KEGG" id="gtt:GUITHDRAFT_101466"/>
<dbReference type="PaxDb" id="55529-EKX53019"/>
<feature type="compositionally biased region" description="Polar residues" evidence="1">
    <location>
        <begin position="218"/>
        <end position="239"/>
    </location>
</feature>
<dbReference type="HOGENOM" id="CLU_662991_0_0_1"/>
<dbReference type="AlphaFoldDB" id="L1JXF2"/>
<dbReference type="Proteomes" id="UP000011087">
    <property type="component" value="Unassembled WGS sequence"/>
</dbReference>
<protein>
    <submittedName>
        <fullName evidence="2 3">Uncharacterized protein</fullName>
    </submittedName>
</protein>
<evidence type="ECO:0000313" key="2">
    <source>
        <dbReference type="EMBL" id="EKX53019.1"/>
    </source>
</evidence>